<dbReference type="EMBL" id="LR796434">
    <property type="protein sequence ID" value="CAB4144538.1"/>
    <property type="molecule type" value="Genomic_DNA"/>
</dbReference>
<feature type="coiled-coil region" evidence="1">
    <location>
        <begin position="11"/>
        <end position="38"/>
    </location>
</feature>
<protein>
    <submittedName>
        <fullName evidence="2">Uncharacterized protein</fullName>
    </submittedName>
</protein>
<reference evidence="2" key="1">
    <citation type="submission" date="2020-04" db="EMBL/GenBank/DDBJ databases">
        <authorList>
            <person name="Chiriac C."/>
            <person name="Salcher M."/>
            <person name="Ghai R."/>
            <person name="Kavagutti S V."/>
        </authorList>
    </citation>
    <scope>NUCLEOTIDE SEQUENCE</scope>
</reference>
<sequence>MKEMIIKWLGLDTLTAEVETLKAKNAYLLETLDNMEAKVNELEEPDMSDYVSEDDINDRIETYCNDNDIPSKDWIESEIGDKVQEAIDDLGEGDKLIDRIIEEYENVQAVRIERAVEKAMKKTVKPKAKAKPKKK</sequence>
<proteinExistence type="predicted"/>
<name>A0A6J5MCY6_9CAUD</name>
<accession>A0A6J5MCY6</accession>
<evidence type="ECO:0000313" key="2">
    <source>
        <dbReference type="EMBL" id="CAB4144538.1"/>
    </source>
</evidence>
<keyword evidence="1" id="KW-0175">Coiled coil</keyword>
<evidence type="ECO:0000256" key="1">
    <source>
        <dbReference type="SAM" id="Coils"/>
    </source>
</evidence>
<gene>
    <name evidence="2" type="ORF">UFOVP460_44</name>
</gene>
<organism evidence="2">
    <name type="scientific">uncultured Caudovirales phage</name>
    <dbReference type="NCBI Taxonomy" id="2100421"/>
    <lineage>
        <taxon>Viruses</taxon>
        <taxon>Duplodnaviria</taxon>
        <taxon>Heunggongvirae</taxon>
        <taxon>Uroviricota</taxon>
        <taxon>Caudoviricetes</taxon>
        <taxon>Peduoviridae</taxon>
        <taxon>Maltschvirus</taxon>
        <taxon>Maltschvirus maltsch</taxon>
    </lineage>
</organism>